<evidence type="ECO:0000256" key="1">
    <source>
        <dbReference type="ARBA" id="ARBA00024204"/>
    </source>
</evidence>
<gene>
    <name evidence="3" type="ORF">TWF102_003288</name>
</gene>
<feature type="region of interest" description="Disordered" evidence="2">
    <location>
        <begin position="50"/>
        <end position="77"/>
    </location>
</feature>
<evidence type="ECO:0000256" key="2">
    <source>
        <dbReference type="SAM" id="MobiDB-lite"/>
    </source>
</evidence>
<dbReference type="PANTHER" id="PTHR31905:SF2">
    <property type="entry name" value="PROTEIN MIX23"/>
    <property type="match status" value="1"/>
</dbReference>
<dbReference type="GO" id="GO:0005758">
    <property type="term" value="C:mitochondrial intermembrane space"/>
    <property type="evidence" value="ECO:0007669"/>
    <property type="project" value="InterPro"/>
</dbReference>
<evidence type="ECO:0000313" key="3">
    <source>
        <dbReference type="EMBL" id="KAF3078646.1"/>
    </source>
</evidence>
<feature type="region of interest" description="Disordered" evidence="2">
    <location>
        <begin position="108"/>
        <end position="135"/>
    </location>
</feature>
<reference evidence="3 4" key="1">
    <citation type="submission" date="2019-06" db="EMBL/GenBank/DDBJ databases">
        <authorList>
            <person name="Palmer J.M."/>
        </authorList>
    </citation>
    <scope>NUCLEOTIDE SEQUENCE [LARGE SCALE GENOMIC DNA]</scope>
    <source>
        <strain evidence="3 4">TWF102</strain>
    </source>
</reference>
<dbReference type="Pfam" id="PF09774">
    <property type="entry name" value="MIX23"/>
    <property type="match status" value="1"/>
</dbReference>
<feature type="compositionally biased region" description="Low complexity" evidence="2">
    <location>
        <begin position="57"/>
        <end position="77"/>
    </location>
</feature>
<dbReference type="Proteomes" id="UP000475325">
    <property type="component" value="Unassembled WGS sequence"/>
</dbReference>
<dbReference type="InterPro" id="IPR019171">
    <property type="entry name" value="MIX23"/>
</dbReference>
<dbReference type="PANTHER" id="PTHR31905">
    <property type="entry name" value="COILED-COIL DOMAIN-CONTAINING PROTEIN 58"/>
    <property type="match status" value="1"/>
</dbReference>
<protein>
    <submittedName>
        <fullName evidence="3">Uncharacterized protein</fullName>
    </submittedName>
</protein>
<sequence length="259" mass="29134">MKRRQKSSDCQDLSCTSYRQGCTVLSYDYSHLAIILIKQGQYTLLMWKTPPQDHSSAEPQHPSSSSALSSLSPMTSSNDPLLTPQFCFSTSTLKEFLRVSRSTTDDTISQHLSSLSPPPTFNPSTTSQRTPSHRLIPPPALSTFLSSTIYPTWSKRSEILTYCAIVATSPDPNDPNLDIISKETEAERARIVDERLDPYSGRFFPTETRTQVLAGVVRNERGVEEIVRERTWEVIKSRSTDGMGGKTWKEAYEEWKTSS</sequence>
<dbReference type="EMBL" id="WIQW01000167">
    <property type="protein sequence ID" value="KAF3078646.1"/>
    <property type="molecule type" value="Genomic_DNA"/>
</dbReference>
<accession>A0A7C8N2F0</accession>
<comment type="caution">
    <text evidence="3">The sequence shown here is derived from an EMBL/GenBank/DDBJ whole genome shotgun (WGS) entry which is preliminary data.</text>
</comment>
<organism evidence="3 4">
    <name type="scientific">Orbilia oligospora</name>
    <name type="common">Nematode-trapping fungus</name>
    <name type="synonym">Arthrobotrys oligospora</name>
    <dbReference type="NCBI Taxonomy" id="2813651"/>
    <lineage>
        <taxon>Eukaryota</taxon>
        <taxon>Fungi</taxon>
        <taxon>Dikarya</taxon>
        <taxon>Ascomycota</taxon>
        <taxon>Pezizomycotina</taxon>
        <taxon>Orbiliomycetes</taxon>
        <taxon>Orbiliales</taxon>
        <taxon>Orbiliaceae</taxon>
        <taxon>Orbilia</taxon>
    </lineage>
</organism>
<comment type="similarity">
    <text evidence="1">Belongs to the MIX23 family.</text>
</comment>
<dbReference type="AlphaFoldDB" id="A0A7C8N2F0"/>
<name>A0A7C8N2F0_ORBOL</name>
<proteinExistence type="inferred from homology"/>
<evidence type="ECO:0000313" key="4">
    <source>
        <dbReference type="Proteomes" id="UP000475325"/>
    </source>
</evidence>